<protein>
    <submittedName>
        <fullName evidence="1">Uncharacterized protein</fullName>
    </submittedName>
</protein>
<organism evidence="1">
    <name type="scientific">uncultured Rubrobacteraceae bacterium</name>
    <dbReference type="NCBI Taxonomy" id="349277"/>
    <lineage>
        <taxon>Bacteria</taxon>
        <taxon>Bacillati</taxon>
        <taxon>Actinomycetota</taxon>
        <taxon>Rubrobacteria</taxon>
        <taxon>Rubrobacterales</taxon>
        <taxon>Rubrobacteraceae</taxon>
        <taxon>environmental samples</taxon>
    </lineage>
</organism>
<sequence length="44" mass="4937">MPSTELRGSRFEVLGIEVLDPGKRRFVAQGRSTPPEPTLRDARL</sequence>
<dbReference type="EMBL" id="CADCVK010000145">
    <property type="protein sequence ID" value="CAA9472110.1"/>
    <property type="molecule type" value="Genomic_DNA"/>
</dbReference>
<accession>A0A6J4REY6</accession>
<dbReference type="AlphaFoldDB" id="A0A6J4REY6"/>
<gene>
    <name evidence="1" type="ORF">AVDCRST_MAG12-864</name>
</gene>
<evidence type="ECO:0000313" key="1">
    <source>
        <dbReference type="EMBL" id="CAA9472110.1"/>
    </source>
</evidence>
<name>A0A6J4REY6_9ACTN</name>
<proteinExistence type="predicted"/>
<reference evidence="1" key="1">
    <citation type="submission" date="2020-02" db="EMBL/GenBank/DDBJ databases">
        <authorList>
            <person name="Meier V. D."/>
        </authorList>
    </citation>
    <scope>NUCLEOTIDE SEQUENCE</scope>
    <source>
        <strain evidence="1">AVDCRST_MAG12</strain>
    </source>
</reference>